<gene>
    <name evidence="11" type="primary">nadD</name>
    <name evidence="13" type="ORF">ABOZ73_10980</name>
</gene>
<evidence type="ECO:0000256" key="9">
    <source>
        <dbReference type="ARBA" id="ARBA00023027"/>
    </source>
</evidence>
<keyword evidence="7 11" id="KW-0547">Nucleotide-binding</keyword>
<dbReference type="GO" id="GO:0005524">
    <property type="term" value="F:ATP binding"/>
    <property type="evidence" value="ECO:0007669"/>
    <property type="project" value="UniProtKB-KW"/>
</dbReference>
<evidence type="ECO:0000256" key="2">
    <source>
        <dbReference type="ARBA" id="ARBA00005019"/>
    </source>
</evidence>
<dbReference type="HAMAP" id="MF_00244">
    <property type="entry name" value="NaMN_adenylyltr"/>
    <property type="match status" value="1"/>
</dbReference>
<evidence type="ECO:0000256" key="7">
    <source>
        <dbReference type="ARBA" id="ARBA00022741"/>
    </source>
</evidence>
<dbReference type="NCBIfam" id="NF000843">
    <property type="entry name" value="PRK00071.2-2"/>
    <property type="match status" value="1"/>
</dbReference>
<organism evidence="13">
    <name type="scientific">Caulobacter sp. 73W</name>
    <dbReference type="NCBI Taxonomy" id="3161137"/>
    <lineage>
        <taxon>Bacteria</taxon>
        <taxon>Pseudomonadati</taxon>
        <taxon>Pseudomonadota</taxon>
        <taxon>Alphaproteobacteria</taxon>
        <taxon>Caulobacterales</taxon>
        <taxon>Caulobacteraceae</taxon>
        <taxon>Caulobacter</taxon>
    </lineage>
</organism>
<dbReference type="SUPFAM" id="SSF52374">
    <property type="entry name" value="Nucleotidylyl transferase"/>
    <property type="match status" value="1"/>
</dbReference>
<dbReference type="AlphaFoldDB" id="A0AB39KNV6"/>
<dbReference type="Gene3D" id="3.40.50.620">
    <property type="entry name" value="HUPs"/>
    <property type="match status" value="1"/>
</dbReference>
<dbReference type="InterPro" id="IPR005248">
    <property type="entry name" value="NadD/NMNAT"/>
</dbReference>
<evidence type="ECO:0000256" key="1">
    <source>
        <dbReference type="ARBA" id="ARBA00002324"/>
    </source>
</evidence>
<dbReference type="PANTHER" id="PTHR39321">
    <property type="entry name" value="NICOTINATE-NUCLEOTIDE ADENYLYLTRANSFERASE-RELATED"/>
    <property type="match status" value="1"/>
</dbReference>
<dbReference type="InterPro" id="IPR014729">
    <property type="entry name" value="Rossmann-like_a/b/a_fold"/>
</dbReference>
<evidence type="ECO:0000256" key="3">
    <source>
        <dbReference type="ARBA" id="ARBA00009014"/>
    </source>
</evidence>
<comment type="function">
    <text evidence="1 11">Catalyzes the reversible adenylation of nicotinate mononucleotide (NaMN) to nicotinic acid adenine dinucleotide (NaAD).</text>
</comment>
<dbReference type="GO" id="GO:0009435">
    <property type="term" value="P:NAD+ biosynthetic process"/>
    <property type="evidence" value="ECO:0007669"/>
    <property type="project" value="UniProtKB-UniRule"/>
</dbReference>
<dbReference type="RefSeq" id="WP_369058188.1">
    <property type="nucleotide sequence ID" value="NZ_CP158375.1"/>
</dbReference>
<proteinExistence type="inferred from homology"/>
<dbReference type="EC" id="2.7.7.18" evidence="11"/>
<evidence type="ECO:0000256" key="8">
    <source>
        <dbReference type="ARBA" id="ARBA00022840"/>
    </source>
</evidence>
<accession>A0AB39KNV6</accession>
<evidence type="ECO:0000256" key="10">
    <source>
        <dbReference type="ARBA" id="ARBA00048721"/>
    </source>
</evidence>
<feature type="domain" description="Cytidyltransferase-like" evidence="12">
    <location>
        <begin position="33"/>
        <end position="212"/>
    </location>
</feature>
<dbReference type="PANTHER" id="PTHR39321:SF3">
    <property type="entry name" value="PHOSPHOPANTETHEINE ADENYLYLTRANSFERASE"/>
    <property type="match status" value="1"/>
</dbReference>
<evidence type="ECO:0000256" key="6">
    <source>
        <dbReference type="ARBA" id="ARBA00022695"/>
    </source>
</evidence>
<keyword evidence="5 11" id="KW-0808">Transferase</keyword>
<name>A0AB39KNV6_9CAUL</name>
<dbReference type="NCBIfam" id="NF000845">
    <property type="entry name" value="PRK00071.2-4"/>
    <property type="match status" value="1"/>
</dbReference>
<comment type="similarity">
    <text evidence="3 11">Belongs to the NadD family.</text>
</comment>
<comment type="pathway">
    <text evidence="2 11">Cofactor biosynthesis; NAD(+) biosynthesis; deamido-NAD(+) from nicotinate D-ribonucleotide: step 1/1.</text>
</comment>
<dbReference type="EMBL" id="CP158375">
    <property type="protein sequence ID" value="XDO95339.1"/>
    <property type="molecule type" value="Genomic_DNA"/>
</dbReference>
<dbReference type="NCBIfam" id="TIGR00482">
    <property type="entry name" value="nicotinate (nicotinamide) nucleotide adenylyltransferase"/>
    <property type="match status" value="1"/>
</dbReference>
<comment type="catalytic activity">
    <reaction evidence="10 11">
        <text>nicotinate beta-D-ribonucleotide + ATP + H(+) = deamido-NAD(+) + diphosphate</text>
        <dbReference type="Rhea" id="RHEA:22860"/>
        <dbReference type="ChEBI" id="CHEBI:15378"/>
        <dbReference type="ChEBI" id="CHEBI:30616"/>
        <dbReference type="ChEBI" id="CHEBI:33019"/>
        <dbReference type="ChEBI" id="CHEBI:57502"/>
        <dbReference type="ChEBI" id="CHEBI:58437"/>
        <dbReference type="EC" id="2.7.7.18"/>
    </reaction>
</comment>
<sequence length="223" mass="24458">MWFAGPARLVPEAGRPAASRLGFTLQPGMRVGLFGGSFNPAHEGHAHVAETALSRLQLDRVIWLVSPQNPLKASSETQPLAQRMANAARWARGPRMIVSGAETQLGVQYTLDTIRLLKARHPGVHFVWIMGADSLATFHRWRGWTQIMREVPVAVVSRPWAALKARTSPTARRFAHARRPASEAHLLPGSDPPSWVYLTGPLNFASSTALRDRARQEGAPKSG</sequence>
<evidence type="ECO:0000256" key="4">
    <source>
        <dbReference type="ARBA" id="ARBA00022642"/>
    </source>
</evidence>
<keyword evidence="6 11" id="KW-0548">Nucleotidyltransferase</keyword>
<reference evidence="13" key="1">
    <citation type="submission" date="2024-06" db="EMBL/GenBank/DDBJ databases">
        <title>Caulobacter inopinatus, sp. nov.</title>
        <authorList>
            <person name="Donachie S.P."/>
        </authorList>
    </citation>
    <scope>NUCLEOTIDE SEQUENCE</scope>
    <source>
        <strain evidence="13">73W</strain>
    </source>
</reference>
<evidence type="ECO:0000313" key="13">
    <source>
        <dbReference type="EMBL" id="XDO95339.1"/>
    </source>
</evidence>
<keyword evidence="9 11" id="KW-0520">NAD</keyword>
<dbReference type="Pfam" id="PF01467">
    <property type="entry name" value="CTP_transf_like"/>
    <property type="match status" value="1"/>
</dbReference>
<protein>
    <recommendedName>
        <fullName evidence="11">Probable nicotinate-nucleotide adenylyltransferase</fullName>
        <ecNumber evidence="11">2.7.7.18</ecNumber>
    </recommendedName>
    <alternativeName>
        <fullName evidence="11">Deamido-NAD(+) diphosphorylase</fullName>
    </alternativeName>
    <alternativeName>
        <fullName evidence="11">Deamido-NAD(+) pyrophosphorylase</fullName>
    </alternativeName>
    <alternativeName>
        <fullName evidence="11">Nicotinate mononucleotide adenylyltransferase</fullName>
        <shortName evidence="11">NaMN adenylyltransferase</shortName>
    </alternativeName>
</protein>
<dbReference type="InterPro" id="IPR004821">
    <property type="entry name" value="Cyt_trans-like"/>
</dbReference>
<dbReference type="CDD" id="cd02165">
    <property type="entry name" value="NMNAT"/>
    <property type="match status" value="1"/>
</dbReference>
<keyword evidence="8 11" id="KW-0067">ATP-binding</keyword>
<evidence type="ECO:0000256" key="5">
    <source>
        <dbReference type="ARBA" id="ARBA00022679"/>
    </source>
</evidence>
<evidence type="ECO:0000256" key="11">
    <source>
        <dbReference type="HAMAP-Rule" id="MF_00244"/>
    </source>
</evidence>
<evidence type="ECO:0000259" key="12">
    <source>
        <dbReference type="Pfam" id="PF01467"/>
    </source>
</evidence>
<keyword evidence="4 11" id="KW-0662">Pyridine nucleotide biosynthesis</keyword>
<dbReference type="GO" id="GO:0004515">
    <property type="term" value="F:nicotinate-nucleotide adenylyltransferase activity"/>
    <property type="evidence" value="ECO:0007669"/>
    <property type="project" value="UniProtKB-UniRule"/>
</dbReference>